<comment type="caution">
    <text evidence="8">The sequence shown here is derived from an EMBL/GenBank/DDBJ whole genome shotgun (WGS) entry which is preliminary data.</text>
</comment>
<reference evidence="8 9" key="1">
    <citation type="submission" date="2022-12" db="EMBL/GenBank/DDBJ databases">
        <title>Chromosome-scale assembly of the Ensete ventricosum genome.</title>
        <authorList>
            <person name="Dussert Y."/>
            <person name="Stocks J."/>
            <person name="Wendawek A."/>
            <person name="Woldeyes F."/>
            <person name="Nichols R.A."/>
            <person name="Borrell J.S."/>
        </authorList>
    </citation>
    <scope>NUCLEOTIDE SEQUENCE [LARGE SCALE GENOMIC DNA]</scope>
    <source>
        <strain evidence="9">cv. Maze</strain>
        <tissue evidence="8">Seeds</tissue>
    </source>
</reference>
<dbReference type="SMART" id="SM00028">
    <property type="entry name" value="TPR"/>
    <property type="match status" value="6"/>
</dbReference>
<name>A0AAV8RIS3_ENSVE</name>
<evidence type="ECO:0000313" key="8">
    <source>
        <dbReference type="EMBL" id="KAJ8504407.1"/>
    </source>
</evidence>
<feature type="coiled-coil region" evidence="5">
    <location>
        <begin position="740"/>
        <end position="786"/>
    </location>
</feature>
<feature type="domain" description="FYVE-type" evidence="7">
    <location>
        <begin position="82"/>
        <end position="141"/>
    </location>
</feature>
<evidence type="ECO:0000256" key="4">
    <source>
        <dbReference type="PROSITE-ProRule" id="PRU00091"/>
    </source>
</evidence>
<dbReference type="AlphaFoldDB" id="A0AAV8RIS3"/>
<dbReference type="PANTHER" id="PTHR47553:SF1">
    <property type="entry name" value="RING_FYVE_PHD ZINC FINGER SUPERFAMILY PROTEIN"/>
    <property type="match status" value="1"/>
</dbReference>
<dbReference type="CDD" id="cd00065">
    <property type="entry name" value="FYVE_like_SF"/>
    <property type="match status" value="1"/>
</dbReference>
<keyword evidence="5" id="KW-0175">Coiled coil</keyword>
<dbReference type="SUPFAM" id="SSF57903">
    <property type="entry name" value="FYVE/PHD zinc finger"/>
    <property type="match status" value="1"/>
</dbReference>
<dbReference type="GO" id="GO:0008270">
    <property type="term" value="F:zinc ion binding"/>
    <property type="evidence" value="ECO:0007669"/>
    <property type="project" value="UniProtKB-KW"/>
</dbReference>
<feature type="region of interest" description="Disordered" evidence="6">
    <location>
        <begin position="1013"/>
        <end position="1067"/>
    </location>
</feature>
<dbReference type="InterPro" id="IPR000306">
    <property type="entry name" value="Znf_FYVE"/>
</dbReference>
<evidence type="ECO:0000256" key="5">
    <source>
        <dbReference type="SAM" id="Coils"/>
    </source>
</evidence>
<evidence type="ECO:0000256" key="1">
    <source>
        <dbReference type="ARBA" id="ARBA00022723"/>
    </source>
</evidence>
<keyword evidence="3" id="KW-0862">Zinc</keyword>
<dbReference type="Pfam" id="PF01363">
    <property type="entry name" value="FYVE"/>
    <property type="match status" value="1"/>
</dbReference>
<dbReference type="Proteomes" id="UP001222027">
    <property type="component" value="Unassembled WGS sequence"/>
</dbReference>
<dbReference type="InterPro" id="IPR017455">
    <property type="entry name" value="Znf_FYVE-rel"/>
</dbReference>
<feature type="compositionally biased region" description="Low complexity" evidence="6">
    <location>
        <begin position="1025"/>
        <end position="1035"/>
    </location>
</feature>
<dbReference type="PANTHER" id="PTHR47553">
    <property type="entry name" value="MYOSIN-11"/>
    <property type="match status" value="1"/>
</dbReference>
<dbReference type="PROSITE" id="PS50178">
    <property type="entry name" value="ZF_FYVE"/>
    <property type="match status" value="1"/>
</dbReference>
<organism evidence="8 9">
    <name type="scientific">Ensete ventricosum</name>
    <name type="common">Abyssinian banana</name>
    <name type="synonym">Musa ensete</name>
    <dbReference type="NCBI Taxonomy" id="4639"/>
    <lineage>
        <taxon>Eukaryota</taxon>
        <taxon>Viridiplantae</taxon>
        <taxon>Streptophyta</taxon>
        <taxon>Embryophyta</taxon>
        <taxon>Tracheophyta</taxon>
        <taxon>Spermatophyta</taxon>
        <taxon>Magnoliopsida</taxon>
        <taxon>Liliopsida</taxon>
        <taxon>Zingiberales</taxon>
        <taxon>Musaceae</taxon>
        <taxon>Ensete</taxon>
    </lineage>
</organism>
<gene>
    <name evidence="8" type="ORF">OPV22_005293</name>
</gene>
<feature type="compositionally biased region" description="Basic and acidic residues" evidence="6">
    <location>
        <begin position="1037"/>
        <end position="1056"/>
    </location>
</feature>
<feature type="region of interest" description="Disordered" evidence="6">
    <location>
        <begin position="1135"/>
        <end position="1168"/>
    </location>
</feature>
<dbReference type="SMART" id="SM00064">
    <property type="entry name" value="FYVE"/>
    <property type="match status" value="1"/>
</dbReference>
<dbReference type="InterPro" id="IPR011990">
    <property type="entry name" value="TPR-like_helical_dom_sf"/>
</dbReference>
<feature type="compositionally biased region" description="Polar residues" evidence="6">
    <location>
        <begin position="931"/>
        <end position="969"/>
    </location>
</feature>
<sequence length="1208" mass="134629">MRAGDRKASWSEACSYYGKFCDRTKVSLDAALCFVALFLVSSHRPFSKFEAPFGFGFFQSPRKMLEKIGLPAKPSMRGGNWVLDASHCQGCSSQFTFINRKHHCRRCGGLFCNSCTQQRMVLRGQGDSPVRICDPCKKIEEAARFQLRYGHRKQTARVNTKQALKHEEEVLGQILGTDGKHLLLSEQESDSDVISDLQRLSSSASCSNLREDTASSGREEDIVRGMSVDTCNKPNIDIMLGDPEELRQQAVEEKRKYRTLKAEGKSEEALQAFKRGKELERQAGASEIAIRKNRRMALKASNMRTVTANPKSDGHEESDSKQKLPSQRDKEAKNDLATELRELGWSDVDLHNADKKPAKLSLEGELSSLLAEVTQRSSQGMKKGGIDKSEVLALKKKAISLKREGKLAEAKEELKRAKILEKKIEEQEILGEAEGSDDELYALINSMDEDKQDELVLDHAPEANIKFDNLLVFSDDLPADGNFEVTDDDMNDPELASALKSFGWSEEDEEQVASHDEQSVPFDREALQSQILGLKKEALRQKRAGNVSEALEILKKAKLLEKDLENMKSSPEIFESEFKQKSLSRQVDVSETTRSHFESPPKSKLMIQKELLALKKRALTLRREGRIDEAEEELKKGKVLEQQLEEMENASRRPEPKLVKNNLEFARTYEGGDTRSLDLGEEGFETEVTEHDMCDPAMLSLLKNLGWNEDGNAENVSMTNITTKRMNEPSLVPQKEKKSKADIQKELLAIKRKALALRRQGKSEEAEEELEKAKALESQMAEMEVSSSANFIEVDSFDYGTSIPQKFYGKEQASGDVQNTSDSPASFAVNKIPKDEAVLAQGVSDVGLNAKSDKNKAAEASVVVPKILQTEMQMLQKSGLPTEEISVEDSILHQPNQSRNLVELLSGSDVKALHSSIEESVKREDTDANEKSCSGSGKLSCTTDFQISQRNRTNSTGTNISAAQKQNLTPGVDAHQDEILARKRRAVALKREGKLAEAREELRQAKLLEKSLEDGQQANVVNGGASSSASDSTSSMQEKRTGPSEKPMSGRDRFRIQQESLSHKRNALKLRREGKIDESEAELELAKALEKQLEEFDQGSSTMMSGSKSEAMEDVFVEDLLDPQLRSALKAIGLEGPAITSQPQPNKKESQPNFDERENHSTEKAALEEQIKAEKLRALDFKRAGKQAEALEALRSAKRLEKKLASLT</sequence>
<evidence type="ECO:0000256" key="6">
    <source>
        <dbReference type="SAM" id="MobiDB-lite"/>
    </source>
</evidence>
<keyword evidence="9" id="KW-1185">Reference proteome</keyword>
<accession>A0AAV8RIS3</accession>
<dbReference type="InterPro" id="IPR019734">
    <property type="entry name" value="TPR_rpt"/>
</dbReference>
<dbReference type="InterPro" id="IPR013083">
    <property type="entry name" value="Znf_RING/FYVE/PHD"/>
</dbReference>
<dbReference type="Gene3D" id="3.30.40.10">
    <property type="entry name" value="Zinc/RING finger domain, C3HC4 (zinc finger)"/>
    <property type="match status" value="1"/>
</dbReference>
<evidence type="ECO:0000256" key="2">
    <source>
        <dbReference type="ARBA" id="ARBA00022771"/>
    </source>
</evidence>
<evidence type="ECO:0000259" key="7">
    <source>
        <dbReference type="PROSITE" id="PS50178"/>
    </source>
</evidence>
<evidence type="ECO:0000313" key="9">
    <source>
        <dbReference type="Proteomes" id="UP001222027"/>
    </source>
</evidence>
<proteinExistence type="predicted"/>
<feature type="compositionally biased region" description="Basic and acidic residues" evidence="6">
    <location>
        <begin position="918"/>
        <end position="930"/>
    </location>
</feature>
<feature type="region of interest" description="Disordered" evidence="6">
    <location>
        <begin position="298"/>
        <end position="333"/>
    </location>
</feature>
<feature type="compositionally biased region" description="Basic and acidic residues" evidence="6">
    <location>
        <begin position="1146"/>
        <end position="1168"/>
    </location>
</feature>
<dbReference type="InterPro" id="IPR011011">
    <property type="entry name" value="Znf_FYVE_PHD"/>
</dbReference>
<keyword evidence="1" id="KW-0479">Metal-binding</keyword>
<dbReference type="EMBL" id="JAQQAF010000002">
    <property type="protein sequence ID" value="KAJ8504407.1"/>
    <property type="molecule type" value="Genomic_DNA"/>
</dbReference>
<feature type="region of interest" description="Disordered" evidence="6">
    <location>
        <begin position="918"/>
        <end position="974"/>
    </location>
</feature>
<evidence type="ECO:0000256" key="3">
    <source>
        <dbReference type="ARBA" id="ARBA00022833"/>
    </source>
</evidence>
<protein>
    <recommendedName>
        <fullName evidence="7">FYVE-type domain-containing protein</fullName>
    </recommendedName>
</protein>
<feature type="compositionally biased region" description="Basic and acidic residues" evidence="6">
    <location>
        <begin position="312"/>
        <end position="333"/>
    </location>
</feature>
<keyword evidence="2 4" id="KW-0863">Zinc-finger</keyword>
<dbReference type="SUPFAM" id="SSF48452">
    <property type="entry name" value="TPR-like"/>
    <property type="match status" value="1"/>
</dbReference>